<keyword evidence="5 8" id="KW-0732">Signal</keyword>
<sequence length="807" mass="85535">MRLLRAAAIVLTLMTSFAVPSAAQASTRSFVTRDGAQLRLNGKPFRFAGTNIYWLGLDENVGGIDYPTYFRIRDAIDTAKGMGMTVIRSHMLVSSGDPKTLLPSKEAGYNDAAFATIDYAIAYAGKAGLRLILPLTDNWAYYHGGHADFTKPYGLPESAFYTDPRVIADYQAYVWHVMQHVNPYTGKRYIDDPTIMAWELGNELEGMTPEWITTNAATFSGWAPRQLIAAGRRFDIDPDTLAAPDVDIVDVHYYPPTAARVRADAGTIAAAGKVYIAGEYASNAAGSALLDPLVADPNVTGMLSWSLFGHGDRNGFVQHDDGFSFHYPGDDARMIAANQAQIAYAKALGASVPARPAGTPLITAIDKRGGLNVLRWRGAAGADGYRVERAPTPLGPWKPAHSGLLSDNDTPWTDLTRPGNAWYRVVTAGIKSEPLFAGASETVLVDPLESFGLTSGHAGADIRPDGGHGGDKAWMSWAVAGLRRVRFDVSGGRHHDLAVQVSSDGTAWRTVASRVEHGAITASTPGAGHVRLVWNSRAVVTRATFWAADPHPVTGRPAAFDVVAPAAGATGVIGPQSFSWGASAGAGFYTLTVSRQPDLGSPVLSVTGIEGTSYVPARGLDPATTWYWGVRATNAAGSASTPVASFTTRALPSAPTVIDDFESYADSAALAAAYPRNPGGDVVTPTLTGGHAMQLDVTAGGAGYAGVTRTFSPIDLWGQQGIQLDLDRSATPASITIQFVANGVYWEYTLPAGTPSGRVRVPFTSFAQPPWAPTGALDLTRFTQLSIYLGGSDSGRLIVDNVAAYPV</sequence>
<evidence type="ECO:0000256" key="1">
    <source>
        <dbReference type="ARBA" id="ARBA00001678"/>
    </source>
</evidence>
<dbReference type="EMBL" id="AP023356">
    <property type="protein sequence ID" value="BCJ47725.1"/>
    <property type="molecule type" value="Genomic_DNA"/>
</dbReference>
<dbReference type="InterPro" id="IPR008979">
    <property type="entry name" value="Galactose-bd-like_sf"/>
</dbReference>
<feature type="chain" id="PRO_5046924636" description="mannan endo-1,4-beta-mannosidase" evidence="8">
    <location>
        <begin position="26"/>
        <end position="807"/>
    </location>
</feature>
<dbReference type="EC" id="3.2.1.78" evidence="3"/>
<dbReference type="InterPro" id="IPR001547">
    <property type="entry name" value="Glyco_hydro_5"/>
</dbReference>
<evidence type="ECO:0000256" key="8">
    <source>
        <dbReference type="SAM" id="SignalP"/>
    </source>
</evidence>
<evidence type="ECO:0000256" key="4">
    <source>
        <dbReference type="ARBA" id="ARBA00022525"/>
    </source>
</evidence>
<dbReference type="PANTHER" id="PTHR31451">
    <property type="match status" value="1"/>
</dbReference>
<dbReference type="SUPFAM" id="SSF51445">
    <property type="entry name" value="(Trans)glycosidases"/>
    <property type="match status" value="1"/>
</dbReference>
<keyword evidence="4" id="KW-0964">Secreted</keyword>
<keyword evidence="11" id="KW-1185">Reference proteome</keyword>
<gene>
    <name evidence="10" type="ORF">Aiant_83820</name>
</gene>
<evidence type="ECO:0000259" key="9">
    <source>
        <dbReference type="Pfam" id="PF26410"/>
    </source>
</evidence>
<name>A0ABM7M7Y4_9ACTN</name>
<accession>A0ABM7M7Y4</accession>
<evidence type="ECO:0000313" key="11">
    <source>
        <dbReference type="Proteomes" id="UP000676967"/>
    </source>
</evidence>
<dbReference type="Gene3D" id="3.20.20.80">
    <property type="entry name" value="Glycosidases"/>
    <property type="match status" value="1"/>
</dbReference>
<dbReference type="InterPro" id="IPR017853">
    <property type="entry name" value="GH"/>
</dbReference>
<dbReference type="InterPro" id="IPR045053">
    <property type="entry name" value="MAN-like"/>
</dbReference>
<feature type="domain" description="Glycoside hydrolase family 5" evidence="9">
    <location>
        <begin position="29"/>
        <end position="232"/>
    </location>
</feature>
<organism evidence="10 11">
    <name type="scientific">Actinoplanes ianthinogenes</name>
    <dbReference type="NCBI Taxonomy" id="122358"/>
    <lineage>
        <taxon>Bacteria</taxon>
        <taxon>Bacillati</taxon>
        <taxon>Actinomycetota</taxon>
        <taxon>Actinomycetes</taxon>
        <taxon>Micromonosporales</taxon>
        <taxon>Micromonosporaceae</taxon>
        <taxon>Actinoplanes</taxon>
    </lineage>
</organism>
<dbReference type="SUPFAM" id="SSF49785">
    <property type="entry name" value="Galactose-binding domain-like"/>
    <property type="match status" value="1"/>
</dbReference>
<evidence type="ECO:0000256" key="7">
    <source>
        <dbReference type="ARBA" id="ARBA00023295"/>
    </source>
</evidence>
<evidence type="ECO:0000256" key="6">
    <source>
        <dbReference type="ARBA" id="ARBA00022801"/>
    </source>
</evidence>
<dbReference type="Proteomes" id="UP000676967">
    <property type="component" value="Chromosome"/>
</dbReference>
<protein>
    <recommendedName>
        <fullName evidence="3">mannan endo-1,4-beta-mannosidase</fullName>
        <ecNumber evidence="3">3.2.1.78</ecNumber>
    </recommendedName>
</protein>
<dbReference type="Pfam" id="PF26410">
    <property type="entry name" value="GH5_mannosidase"/>
    <property type="match status" value="1"/>
</dbReference>
<comment type="subcellular location">
    <subcellularLocation>
        <location evidence="2">Secreted</location>
    </subcellularLocation>
</comment>
<keyword evidence="6" id="KW-0378">Hydrolase</keyword>
<evidence type="ECO:0000313" key="10">
    <source>
        <dbReference type="EMBL" id="BCJ47725.1"/>
    </source>
</evidence>
<dbReference type="InterPro" id="IPR013783">
    <property type="entry name" value="Ig-like_fold"/>
</dbReference>
<proteinExistence type="predicted"/>
<evidence type="ECO:0000256" key="2">
    <source>
        <dbReference type="ARBA" id="ARBA00004613"/>
    </source>
</evidence>
<comment type="catalytic activity">
    <reaction evidence="1">
        <text>Random hydrolysis of (1-&gt;4)-beta-D-mannosidic linkages in mannans, galactomannans and glucomannans.</text>
        <dbReference type="EC" id="3.2.1.78"/>
    </reaction>
</comment>
<reference evidence="10 11" key="1">
    <citation type="submission" date="2020-08" db="EMBL/GenBank/DDBJ databases">
        <title>Whole genome shotgun sequence of Actinoplanes ianthinogenes NBRC 13996.</title>
        <authorList>
            <person name="Komaki H."/>
            <person name="Tamura T."/>
        </authorList>
    </citation>
    <scope>NUCLEOTIDE SEQUENCE [LARGE SCALE GENOMIC DNA]</scope>
    <source>
        <strain evidence="10 11">NBRC 13996</strain>
    </source>
</reference>
<dbReference type="Gene3D" id="2.60.40.10">
    <property type="entry name" value="Immunoglobulins"/>
    <property type="match status" value="1"/>
</dbReference>
<dbReference type="PANTHER" id="PTHR31451:SF39">
    <property type="entry name" value="MANNAN ENDO-1,4-BETA-MANNOSIDASE 1"/>
    <property type="match status" value="1"/>
</dbReference>
<feature type="signal peptide" evidence="8">
    <location>
        <begin position="1"/>
        <end position="25"/>
    </location>
</feature>
<evidence type="ECO:0000256" key="5">
    <source>
        <dbReference type="ARBA" id="ARBA00022729"/>
    </source>
</evidence>
<keyword evidence="7" id="KW-0326">Glycosidase</keyword>
<evidence type="ECO:0000256" key="3">
    <source>
        <dbReference type="ARBA" id="ARBA00012706"/>
    </source>
</evidence>